<name>A0ABW2NQ21_9BACL</name>
<feature type="domain" description="STAS" evidence="2">
    <location>
        <begin position="165"/>
        <end position="276"/>
    </location>
</feature>
<keyword evidence="1" id="KW-0597">Phosphoprotein</keyword>
<dbReference type="PANTHER" id="PTHR33745:SF3">
    <property type="entry name" value="RSBT CO-ANTAGONIST PROTEIN RSBRC"/>
    <property type="match status" value="1"/>
</dbReference>
<evidence type="ECO:0000259" key="2">
    <source>
        <dbReference type="PROSITE" id="PS50801"/>
    </source>
</evidence>
<evidence type="ECO:0000313" key="3">
    <source>
        <dbReference type="EMBL" id="MFC7372490.1"/>
    </source>
</evidence>
<protein>
    <submittedName>
        <fullName evidence="3">STAS domain-containing protein</fullName>
    </submittedName>
</protein>
<evidence type="ECO:0000256" key="1">
    <source>
        <dbReference type="ARBA" id="ARBA00022553"/>
    </source>
</evidence>
<comment type="caution">
    <text evidence="3">The sequence shown here is derived from an EMBL/GenBank/DDBJ whole genome shotgun (WGS) entry which is preliminary data.</text>
</comment>
<dbReference type="RefSeq" id="WP_379750072.1">
    <property type="nucleotide sequence ID" value="NZ_JBHTCP010000042.1"/>
</dbReference>
<dbReference type="Pfam" id="PF01740">
    <property type="entry name" value="STAS"/>
    <property type="match status" value="1"/>
</dbReference>
<keyword evidence="4" id="KW-1185">Reference proteome</keyword>
<sequence>MEKNQRLYQYLREKTRQLTEDWYNNLDKSDPTGVYASTDPQVIETLKKQNHDFHLHFVHFLSEPDSSVYNSFNAWIMEIAQDEQHLRTPIHFMMREFFNTQEQYLDLIQQFVYENNDDFSHERVNEWNRKIIRTFNKIMTWFTEENYNYSQSRLEAQQELITELSSPIIVLTKHVALLPLVGDIDTRRAKIIMENTMEQCMEKQISHLLLDLSGVVMFDTLVAQQIFLLIDALNLIGVRTTLSGIRPEIAQTAVQLGIDFSSLSIVSNLEQAVSLNNVTK</sequence>
<dbReference type="PANTHER" id="PTHR33745">
    <property type="entry name" value="RSBT ANTAGONIST PROTEIN RSBS-RELATED"/>
    <property type="match status" value="1"/>
</dbReference>
<dbReference type="Gene3D" id="3.30.750.24">
    <property type="entry name" value="STAS domain"/>
    <property type="match status" value="1"/>
</dbReference>
<gene>
    <name evidence="3" type="ORF">ACFQPF_12495</name>
</gene>
<dbReference type="InterPro" id="IPR036513">
    <property type="entry name" value="STAS_dom_sf"/>
</dbReference>
<proteinExistence type="predicted"/>
<organism evidence="3 4">
    <name type="scientific">Fictibacillus iocasae</name>
    <dbReference type="NCBI Taxonomy" id="2715437"/>
    <lineage>
        <taxon>Bacteria</taxon>
        <taxon>Bacillati</taxon>
        <taxon>Bacillota</taxon>
        <taxon>Bacilli</taxon>
        <taxon>Bacillales</taxon>
        <taxon>Fictibacillaceae</taxon>
        <taxon>Fictibacillus</taxon>
    </lineage>
</organism>
<evidence type="ECO:0000313" key="4">
    <source>
        <dbReference type="Proteomes" id="UP001596549"/>
    </source>
</evidence>
<dbReference type="SUPFAM" id="SSF52091">
    <property type="entry name" value="SpoIIaa-like"/>
    <property type="match status" value="1"/>
</dbReference>
<dbReference type="InterPro" id="IPR051932">
    <property type="entry name" value="Bact_StressResp_Reg"/>
</dbReference>
<reference evidence="4" key="1">
    <citation type="journal article" date="2019" name="Int. J. Syst. Evol. Microbiol.">
        <title>The Global Catalogue of Microorganisms (GCM) 10K type strain sequencing project: providing services to taxonomists for standard genome sequencing and annotation.</title>
        <authorList>
            <consortium name="The Broad Institute Genomics Platform"/>
            <consortium name="The Broad Institute Genome Sequencing Center for Infectious Disease"/>
            <person name="Wu L."/>
            <person name="Ma J."/>
        </authorList>
    </citation>
    <scope>NUCLEOTIDE SEQUENCE [LARGE SCALE GENOMIC DNA]</scope>
    <source>
        <strain evidence="4">NBRC 106396</strain>
    </source>
</reference>
<dbReference type="CDD" id="cd07041">
    <property type="entry name" value="STAS_RsbR_RsbS_like"/>
    <property type="match status" value="1"/>
</dbReference>
<dbReference type="PROSITE" id="PS50801">
    <property type="entry name" value="STAS"/>
    <property type="match status" value="1"/>
</dbReference>
<dbReference type="Proteomes" id="UP001596549">
    <property type="component" value="Unassembled WGS sequence"/>
</dbReference>
<dbReference type="EMBL" id="JBHTCP010000042">
    <property type="protein sequence ID" value="MFC7372490.1"/>
    <property type="molecule type" value="Genomic_DNA"/>
</dbReference>
<accession>A0ABW2NQ21</accession>
<dbReference type="InterPro" id="IPR002645">
    <property type="entry name" value="STAS_dom"/>
</dbReference>